<dbReference type="Proteomes" id="UP000515204">
    <property type="component" value="Unplaced"/>
</dbReference>
<feature type="domain" description="Integrase catalytic" evidence="2">
    <location>
        <begin position="161"/>
        <end position="327"/>
    </location>
</feature>
<dbReference type="AlphaFoldDB" id="A0A6P3YAH6"/>
<dbReference type="EC" id="2.7.7.49" evidence="1"/>
<dbReference type="GO" id="GO:0003964">
    <property type="term" value="F:RNA-directed DNA polymerase activity"/>
    <property type="evidence" value="ECO:0007669"/>
    <property type="project" value="UniProtKB-EC"/>
</dbReference>
<evidence type="ECO:0000313" key="4">
    <source>
        <dbReference type="RefSeq" id="XP_014487986.1"/>
    </source>
</evidence>
<dbReference type="InterPro" id="IPR012337">
    <property type="entry name" value="RNaseH-like_sf"/>
</dbReference>
<dbReference type="GO" id="GO:0015074">
    <property type="term" value="P:DNA integration"/>
    <property type="evidence" value="ECO:0007669"/>
    <property type="project" value="InterPro"/>
</dbReference>
<name>A0A6P3YAH6_DINQU</name>
<evidence type="ECO:0000256" key="1">
    <source>
        <dbReference type="ARBA" id="ARBA00012493"/>
    </source>
</evidence>
<dbReference type="Pfam" id="PF17921">
    <property type="entry name" value="Integrase_H2C2"/>
    <property type="match status" value="1"/>
</dbReference>
<sequence>MGSDIEKNQTLTEYVFEEQFNETIRTFLNKRHDKEKPLWTRERIEEAITVIEQFKLAPLLKLQRTHKQYYYGKKYDVMEVGTKKSLILKRKSDSDPVVQIVPTENFYHILRKTHQSTDHGGRDKMLYSLKSKYLIPTSVVLEFLKLCTVCQSKKKIPRKGIVVCPIVSSDFNHRGQVDLVDLQSTLDRNYKWLLHYQDHATKFSFLRPLTSKRAAEVAMELLKIFLEVGCPHILQSDNGREFTAAVIQELTSLWPTCKIVNGRPRHPASQGSVERSNQDVEAMLRAWLIDNDTKNWAISCYFVQFQKNSSFHRTIKRSPYKALFGTEPKTGLQSSHISKELLEKLVTEEDLDLLLNQQDHDIILTPEDLPAASLENNNDASTSNDLSIIKSINNNTSMSHNLPAADLFTKKALNLEDISEIESTFLSTTRQLEPVHTHNSTSTPAVNDQFTEDVKITTLWGVVIELCES</sequence>
<keyword evidence="3" id="KW-1185">Reference proteome</keyword>
<accession>A0A6P3YAH6</accession>
<dbReference type="Gene3D" id="3.30.420.10">
    <property type="entry name" value="Ribonuclease H-like superfamily/Ribonuclease H"/>
    <property type="match status" value="1"/>
</dbReference>
<dbReference type="PANTHER" id="PTHR37984">
    <property type="entry name" value="PROTEIN CBG26694"/>
    <property type="match status" value="1"/>
</dbReference>
<dbReference type="PROSITE" id="PS50994">
    <property type="entry name" value="INTEGRASE"/>
    <property type="match status" value="1"/>
</dbReference>
<dbReference type="RefSeq" id="XP_014487986.1">
    <property type="nucleotide sequence ID" value="XM_014632500.1"/>
</dbReference>
<dbReference type="PANTHER" id="PTHR37984:SF5">
    <property type="entry name" value="PROTEIN NYNRIN-LIKE"/>
    <property type="match status" value="1"/>
</dbReference>
<dbReference type="GO" id="GO:0003676">
    <property type="term" value="F:nucleic acid binding"/>
    <property type="evidence" value="ECO:0007669"/>
    <property type="project" value="InterPro"/>
</dbReference>
<gene>
    <name evidence="4" type="primary">LOC106751578</name>
</gene>
<dbReference type="InterPro" id="IPR036397">
    <property type="entry name" value="RNaseH_sf"/>
</dbReference>
<dbReference type="Gene3D" id="1.10.340.70">
    <property type="match status" value="1"/>
</dbReference>
<dbReference type="InterPro" id="IPR041588">
    <property type="entry name" value="Integrase_H2C2"/>
</dbReference>
<reference evidence="4" key="1">
    <citation type="submission" date="2025-08" db="UniProtKB">
        <authorList>
            <consortium name="RefSeq"/>
        </authorList>
    </citation>
    <scope>IDENTIFICATION</scope>
</reference>
<evidence type="ECO:0000259" key="2">
    <source>
        <dbReference type="PROSITE" id="PS50994"/>
    </source>
</evidence>
<proteinExistence type="predicted"/>
<dbReference type="InterPro" id="IPR001584">
    <property type="entry name" value="Integrase_cat-core"/>
</dbReference>
<dbReference type="SUPFAM" id="SSF53098">
    <property type="entry name" value="Ribonuclease H-like"/>
    <property type="match status" value="1"/>
</dbReference>
<dbReference type="KEGG" id="dqu:106751578"/>
<dbReference type="OrthoDB" id="10261408at2759"/>
<organism evidence="3 4">
    <name type="scientific">Dinoponera quadriceps</name>
    <name type="common">South American ant</name>
    <dbReference type="NCBI Taxonomy" id="609295"/>
    <lineage>
        <taxon>Eukaryota</taxon>
        <taxon>Metazoa</taxon>
        <taxon>Ecdysozoa</taxon>
        <taxon>Arthropoda</taxon>
        <taxon>Hexapoda</taxon>
        <taxon>Insecta</taxon>
        <taxon>Pterygota</taxon>
        <taxon>Neoptera</taxon>
        <taxon>Endopterygota</taxon>
        <taxon>Hymenoptera</taxon>
        <taxon>Apocrita</taxon>
        <taxon>Aculeata</taxon>
        <taxon>Formicoidea</taxon>
        <taxon>Formicidae</taxon>
        <taxon>Ponerinae</taxon>
        <taxon>Ponerini</taxon>
        <taxon>Dinoponera</taxon>
    </lineage>
</organism>
<protein>
    <recommendedName>
        <fullName evidence="1">RNA-directed DNA polymerase</fullName>
        <ecNumber evidence="1">2.7.7.49</ecNumber>
    </recommendedName>
</protein>
<dbReference type="GeneID" id="106751578"/>
<dbReference type="InterPro" id="IPR050951">
    <property type="entry name" value="Retrovirus_Pol_polyprotein"/>
</dbReference>
<evidence type="ECO:0000313" key="3">
    <source>
        <dbReference type="Proteomes" id="UP000515204"/>
    </source>
</evidence>